<reference evidence="2" key="1">
    <citation type="submission" date="2022-11" db="EMBL/GenBank/DDBJ databases">
        <title>Genome Resource of Sclerotinia nivalis Strain SnTB1, a Plant Pathogen Isolated from American Ginseng.</title>
        <authorList>
            <person name="Fan S."/>
        </authorList>
    </citation>
    <scope>NUCLEOTIDE SEQUENCE</scope>
    <source>
        <strain evidence="2">SnTB1</strain>
    </source>
</reference>
<feature type="region of interest" description="Disordered" evidence="1">
    <location>
        <begin position="1"/>
        <end position="47"/>
    </location>
</feature>
<proteinExistence type="predicted"/>
<dbReference type="EMBL" id="JAPEIS010000013">
    <property type="protein sequence ID" value="KAJ8060451.1"/>
    <property type="molecule type" value="Genomic_DNA"/>
</dbReference>
<dbReference type="AlphaFoldDB" id="A0A9X0DED3"/>
<feature type="compositionally biased region" description="Polar residues" evidence="1">
    <location>
        <begin position="14"/>
        <end position="27"/>
    </location>
</feature>
<dbReference type="Proteomes" id="UP001152300">
    <property type="component" value="Unassembled WGS sequence"/>
</dbReference>
<evidence type="ECO:0000256" key="1">
    <source>
        <dbReference type="SAM" id="MobiDB-lite"/>
    </source>
</evidence>
<protein>
    <submittedName>
        <fullName evidence="2">Uncharacterized protein</fullName>
    </submittedName>
</protein>
<feature type="region of interest" description="Disordered" evidence="1">
    <location>
        <begin position="59"/>
        <end position="89"/>
    </location>
</feature>
<evidence type="ECO:0000313" key="2">
    <source>
        <dbReference type="EMBL" id="KAJ8060451.1"/>
    </source>
</evidence>
<evidence type="ECO:0000313" key="3">
    <source>
        <dbReference type="Proteomes" id="UP001152300"/>
    </source>
</evidence>
<gene>
    <name evidence="2" type="ORF">OCU04_010776</name>
</gene>
<accession>A0A9X0DED3</accession>
<name>A0A9X0DED3_9HELO</name>
<organism evidence="2 3">
    <name type="scientific">Sclerotinia nivalis</name>
    <dbReference type="NCBI Taxonomy" id="352851"/>
    <lineage>
        <taxon>Eukaryota</taxon>
        <taxon>Fungi</taxon>
        <taxon>Dikarya</taxon>
        <taxon>Ascomycota</taxon>
        <taxon>Pezizomycotina</taxon>
        <taxon>Leotiomycetes</taxon>
        <taxon>Helotiales</taxon>
        <taxon>Sclerotiniaceae</taxon>
        <taxon>Sclerotinia</taxon>
    </lineage>
</organism>
<feature type="compositionally biased region" description="Basic and acidic residues" evidence="1">
    <location>
        <begin position="37"/>
        <end position="47"/>
    </location>
</feature>
<comment type="caution">
    <text evidence="2">The sequence shown here is derived from an EMBL/GenBank/DDBJ whole genome shotgun (WGS) entry which is preliminary data.</text>
</comment>
<keyword evidence="3" id="KW-1185">Reference proteome</keyword>
<feature type="compositionally biased region" description="Basic residues" evidence="1">
    <location>
        <begin position="73"/>
        <end position="82"/>
    </location>
</feature>
<sequence length="237" mass="28738">MDAFRNLFPHPQTFFPSRSRQTRNISRTSHRTPAWYSDRESPRYPRNLARDPVVDTSIRPALHTCNSPPPCRPRQRQQQKRRNGYECSPELSAYEAEKTRNRRINEEEFFTRRRTEELLRRHNDANEIFRSQVNEQTGIENREREREVELEIQRRIEGVIDMQAQMQESVFQERERIDHEWRCVERAWEVLETARDRDRRKEREFVDWVESSLDGEEGGVGVDYGGRRYRGWNEGRW</sequence>
<dbReference type="OrthoDB" id="3524889at2759"/>